<accession>A0A3B3RN94</accession>
<dbReference type="InterPro" id="IPR032549">
    <property type="entry name" value="DUF4939"/>
</dbReference>
<keyword evidence="4" id="KW-1185">Reference proteome</keyword>
<feature type="region of interest" description="Disordered" evidence="1">
    <location>
        <begin position="1"/>
        <end position="33"/>
    </location>
</feature>
<dbReference type="Ensembl" id="ENSPKIT00000000363.1">
    <property type="protein sequence ID" value="ENSPKIP00000019763.1"/>
    <property type="gene ID" value="ENSPKIG00000004806.1"/>
</dbReference>
<dbReference type="Proteomes" id="UP000261540">
    <property type="component" value="Unplaced"/>
</dbReference>
<evidence type="ECO:0000313" key="4">
    <source>
        <dbReference type="Proteomes" id="UP000261540"/>
    </source>
</evidence>
<feature type="domain" description="DUF4939" evidence="2">
    <location>
        <begin position="15"/>
        <end position="88"/>
    </location>
</feature>
<dbReference type="STRING" id="1676925.ENSPKIP00000019763"/>
<dbReference type="GeneTree" id="ENSGT00940000177372"/>
<reference evidence="3" key="2">
    <citation type="submission" date="2025-09" db="UniProtKB">
        <authorList>
            <consortium name="Ensembl"/>
        </authorList>
    </citation>
    <scope>IDENTIFICATION</scope>
</reference>
<proteinExistence type="predicted"/>
<name>A0A3B3RN94_9TELE</name>
<dbReference type="AlphaFoldDB" id="A0A3B3RN94"/>
<feature type="compositionally biased region" description="Basic residues" evidence="1">
    <location>
        <begin position="1"/>
        <end position="11"/>
    </location>
</feature>
<protein>
    <recommendedName>
        <fullName evidence="2">DUF4939 domain-containing protein</fullName>
    </recommendedName>
</protein>
<evidence type="ECO:0000256" key="1">
    <source>
        <dbReference type="SAM" id="MobiDB-lite"/>
    </source>
</evidence>
<evidence type="ECO:0000259" key="2">
    <source>
        <dbReference type="Pfam" id="PF16297"/>
    </source>
</evidence>
<sequence>ATRERKVKTPTRKYATRERKSETPLPERYDGNPNQCRGFLMQVGIYVEEHPEMFTTPGAEVRFTISLLTGRAREWADCSPLLGSGREFHRALMEVGWPYPSDLSYSSPP</sequence>
<feature type="compositionally biased region" description="Basic and acidic residues" evidence="1">
    <location>
        <begin position="15"/>
        <end position="30"/>
    </location>
</feature>
<organism evidence="3 4">
    <name type="scientific">Paramormyrops kingsleyae</name>
    <dbReference type="NCBI Taxonomy" id="1676925"/>
    <lineage>
        <taxon>Eukaryota</taxon>
        <taxon>Metazoa</taxon>
        <taxon>Chordata</taxon>
        <taxon>Craniata</taxon>
        <taxon>Vertebrata</taxon>
        <taxon>Euteleostomi</taxon>
        <taxon>Actinopterygii</taxon>
        <taxon>Neopterygii</taxon>
        <taxon>Teleostei</taxon>
        <taxon>Osteoglossocephala</taxon>
        <taxon>Osteoglossomorpha</taxon>
        <taxon>Osteoglossiformes</taxon>
        <taxon>Mormyridae</taxon>
        <taxon>Paramormyrops</taxon>
    </lineage>
</organism>
<dbReference type="Pfam" id="PF16297">
    <property type="entry name" value="DUF4939"/>
    <property type="match status" value="1"/>
</dbReference>
<evidence type="ECO:0000313" key="3">
    <source>
        <dbReference type="Ensembl" id="ENSPKIP00000019763.1"/>
    </source>
</evidence>
<reference evidence="3" key="1">
    <citation type="submission" date="2025-08" db="UniProtKB">
        <authorList>
            <consortium name="Ensembl"/>
        </authorList>
    </citation>
    <scope>IDENTIFICATION</scope>
</reference>